<proteinExistence type="predicted"/>
<organism evidence="1 2">
    <name type="scientific">Halobacillus naozhouensis</name>
    <dbReference type="NCBI Taxonomy" id="554880"/>
    <lineage>
        <taxon>Bacteria</taxon>
        <taxon>Bacillati</taxon>
        <taxon>Bacillota</taxon>
        <taxon>Bacilli</taxon>
        <taxon>Bacillales</taxon>
        <taxon>Bacillaceae</taxon>
        <taxon>Halobacillus</taxon>
    </lineage>
</organism>
<gene>
    <name evidence="1" type="ORF">P9989_03990</name>
</gene>
<name>A0ABY8J7N6_9BACI</name>
<evidence type="ECO:0000313" key="2">
    <source>
        <dbReference type="Proteomes" id="UP001221597"/>
    </source>
</evidence>
<reference evidence="1 2" key="1">
    <citation type="submission" date="2023-04" db="EMBL/GenBank/DDBJ databases">
        <title>Genome sequence of Halobacillus naozhouensis KACC 21980.</title>
        <authorList>
            <person name="Kim S."/>
            <person name="Heo J."/>
            <person name="Kwon S.-W."/>
        </authorList>
    </citation>
    <scope>NUCLEOTIDE SEQUENCE [LARGE SCALE GENOMIC DNA]</scope>
    <source>
        <strain evidence="1 2">KCTC 13234</strain>
    </source>
</reference>
<dbReference type="EMBL" id="CP121671">
    <property type="protein sequence ID" value="WFT76881.1"/>
    <property type="molecule type" value="Genomic_DNA"/>
</dbReference>
<sequence>MFLYFKTESLGEIKNIKLEGMWMYGSLNPNESMQKYKGFLEALVNEENDFQEDKYCEDLLEDKNWFIVDKQQNKRGIYLPAVYEDGEINWRWR</sequence>
<dbReference type="Proteomes" id="UP001221597">
    <property type="component" value="Chromosome"/>
</dbReference>
<accession>A0ABY8J7N6</accession>
<evidence type="ECO:0000313" key="1">
    <source>
        <dbReference type="EMBL" id="WFT76881.1"/>
    </source>
</evidence>
<protein>
    <submittedName>
        <fullName evidence="1">Uncharacterized protein</fullName>
    </submittedName>
</protein>
<keyword evidence="2" id="KW-1185">Reference proteome</keyword>